<name>A0AAD5GD89_AMBAR</name>
<protein>
    <submittedName>
        <fullName evidence="1">Uncharacterized protein</fullName>
    </submittedName>
</protein>
<dbReference type="EMBL" id="JAMZMK010009073">
    <property type="protein sequence ID" value="KAI7737244.1"/>
    <property type="molecule type" value="Genomic_DNA"/>
</dbReference>
<organism evidence="1 2">
    <name type="scientific">Ambrosia artemisiifolia</name>
    <name type="common">Common ragweed</name>
    <dbReference type="NCBI Taxonomy" id="4212"/>
    <lineage>
        <taxon>Eukaryota</taxon>
        <taxon>Viridiplantae</taxon>
        <taxon>Streptophyta</taxon>
        <taxon>Embryophyta</taxon>
        <taxon>Tracheophyta</taxon>
        <taxon>Spermatophyta</taxon>
        <taxon>Magnoliopsida</taxon>
        <taxon>eudicotyledons</taxon>
        <taxon>Gunneridae</taxon>
        <taxon>Pentapetalae</taxon>
        <taxon>asterids</taxon>
        <taxon>campanulids</taxon>
        <taxon>Asterales</taxon>
        <taxon>Asteraceae</taxon>
        <taxon>Asteroideae</taxon>
        <taxon>Heliantheae alliance</taxon>
        <taxon>Heliantheae</taxon>
        <taxon>Ambrosia</taxon>
    </lineage>
</organism>
<reference evidence="1" key="1">
    <citation type="submission" date="2022-06" db="EMBL/GenBank/DDBJ databases">
        <title>Uncovering the hologenomic basis of an extraordinary plant invasion.</title>
        <authorList>
            <person name="Bieker V.C."/>
            <person name="Martin M.D."/>
            <person name="Gilbert T."/>
            <person name="Hodgins K."/>
            <person name="Battlay P."/>
            <person name="Petersen B."/>
            <person name="Wilson J."/>
        </authorList>
    </citation>
    <scope>NUCLEOTIDE SEQUENCE</scope>
    <source>
        <strain evidence="1">AA19_3_7</strain>
        <tissue evidence="1">Leaf</tissue>
    </source>
</reference>
<accession>A0AAD5GD89</accession>
<proteinExistence type="predicted"/>
<keyword evidence="2" id="KW-1185">Reference proteome</keyword>
<gene>
    <name evidence="1" type="ORF">M8C21_022977</name>
</gene>
<dbReference type="AlphaFoldDB" id="A0AAD5GD89"/>
<sequence>MKHLNKKIPEIAAKRSQMYAYLLEEEKSLEVLPELPEFELSLKAEEYEMADKDGAWDRANWKIPNQTLKRHLTDDDEDD</sequence>
<evidence type="ECO:0000313" key="2">
    <source>
        <dbReference type="Proteomes" id="UP001206925"/>
    </source>
</evidence>
<comment type="caution">
    <text evidence="1">The sequence shown here is derived from an EMBL/GenBank/DDBJ whole genome shotgun (WGS) entry which is preliminary data.</text>
</comment>
<evidence type="ECO:0000313" key="1">
    <source>
        <dbReference type="EMBL" id="KAI7737244.1"/>
    </source>
</evidence>
<dbReference type="Proteomes" id="UP001206925">
    <property type="component" value="Unassembled WGS sequence"/>
</dbReference>